<gene>
    <name evidence="4" type="ORF">L195_g015681</name>
</gene>
<dbReference type="InterPro" id="IPR025558">
    <property type="entry name" value="DUF4283"/>
</dbReference>
<feature type="domain" description="Zinc knuckle CX2CX4HX4C" evidence="3">
    <location>
        <begin position="144"/>
        <end position="191"/>
    </location>
</feature>
<dbReference type="PANTHER" id="PTHR33116">
    <property type="entry name" value="REVERSE TRANSCRIPTASE ZINC-BINDING DOMAIN-CONTAINING PROTEIN-RELATED-RELATED"/>
    <property type="match status" value="1"/>
</dbReference>
<evidence type="ECO:0000256" key="1">
    <source>
        <dbReference type="SAM" id="MobiDB-lite"/>
    </source>
</evidence>
<reference evidence="4 5" key="2">
    <citation type="journal article" date="2017" name="Front. Plant Sci.">
        <title>Gene Classification and Mining of Molecular Markers Useful in Red Clover (Trifolium pratense) Breeding.</title>
        <authorList>
            <person name="Istvanek J."/>
            <person name="Dluhosova J."/>
            <person name="Dluhos P."/>
            <person name="Patkova L."/>
            <person name="Nedelnik J."/>
            <person name="Repkova J."/>
        </authorList>
    </citation>
    <scope>NUCLEOTIDE SEQUENCE [LARGE SCALE GENOMIC DNA]</scope>
    <source>
        <strain evidence="5">cv. Tatra</strain>
        <tissue evidence="4">Young leaves</tissue>
    </source>
</reference>
<dbReference type="STRING" id="57577.A0A2K3MP39"/>
<dbReference type="SUPFAM" id="SSF56219">
    <property type="entry name" value="DNase I-like"/>
    <property type="match status" value="1"/>
</dbReference>
<dbReference type="Proteomes" id="UP000236291">
    <property type="component" value="Unassembled WGS sequence"/>
</dbReference>
<organism evidence="4 5">
    <name type="scientific">Trifolium pratense</name>
    <name type="common">Red clover</name>
    <dbReference type="NCBI Taxonomy" id="57577"/>
    <lineage>
        <taxon>Eukaryota</taxon>
        <taxon>Viridiplantae</taxon>
        <taxon>Streptophyta</taxon>
        <taxon>Embryophyta</taxon>
        <taxon>Tracheophyta</taxon>
        <taxon>Spermatophyta</taxon>
        <taxon>Magnoliopsida</taxon>
        <taxon>eudicotyledons</taxon>
        <taxon>Gunneridae</taxon>
        <taxon>Pentapetalae</taxon>
        <taxon>rosids</taxon>
        <taxon>fabids</taxon>
        <taxon>Fabales</taxon>
        <taxon>Fabaceae</taxon>
        <taxon>Papilionoideae</taxon>
        <taxon>50 kb inversion clade</taxon>
        <taxon>NPAAA clade</taxon>
        <taxon>Hologalegina</taxon>
        <taxon>IRL clade</taxon>
        <taxon>Trifolieae</taxon>
        <taxon>Trifolium</taxon>
    </lineage>
</organism>
<reference evidence="4 5" key="1">
    <citation type="journal article" date="2014" name="Am. J. Bot.">
        <title>Genome assembly and annotation for red clover (Trifolium pratense; Fabaceae).</title>
        <authorList>
            <person name="Istvanek J."/>
            <person name="Jaros M."/>
            <person name="Krenek A."/>
            <person name="Repkova J."/>
        </authorList>
    </citation>
    <scope>NUCLEOTIDE SEQUENCE [LARGE SCALE GENOMIC DNA]</scope>
    <source>
        <strain evidence="5">cv. Tatra</strain>
        <tissue evidence="4">Young leaves</tissue>
    </source>
</reference>
<name>A0A2K3MP39_TRIPR</name>
<dbReference type="AlphaFoldDB" id="A0A2K3MP39"/>
<comment type="caution">
    <text evidence="4">The sequence shown here is derived from an EMBL/GenBank/DDBJ whole genome shotgun (WGS) entry which is preliminary data.</text>
</comment>
<evidence type="ECO:0000259" key="2">
    <source>
        <dbReference type="Pfam" id="PF14111"/>
    </source>
</evidence>
<dbReference type="PANTHER" id="PTHR33116:SF86">
    <property type="entry name" value="REVERSE TRANSCRIPTASE DOMAIN-CONTAINING PROTEIN"/>
    <property type="match status" value="1"/>
</dbReference>
<dbReference type="InterPro" id="IPR025836">
    <property type="entry name" value="Zn_knuckle_CX2CX4HX4C"/>
</dbReference>
<sequence>MAAINLDNLNLSDDEALDFELEADSTEQNDINLCLVGSFVHDRPINFYSMKTRLTDVWRPVKSMAVTKATHGLYIFKFFHHMDVEAVIKGGPWTFDNFTLIIDRLKVGVALHDIPLFHVNFWVQVHHVPVGMMVEKYMRVRVRVDVRNPLKIEKKINLIGGGGELVKFKYERLGSFCFVCGILGHSENKCEVKYAMARDDGRRSWSNEIRAEIRRPGGRFESRWLRKDSNINLSAAANEQSGERDQQHTSPIHSEPRQSRGSEERRESSEADNSLIITSNDDRNCSLSRSTVVRRLNATHVSHTVVFPHSLLLAHQPHVSGEDMLTEVPQSTEVPRVENDDMVNQVERKRRRAELSIGTITGFDSCLAIDVEGRSGGLAVLWKDSKRSRRRQAWDLLRELGNMSLLPWCIIGDFNDLLSHEDKKGIHPHPNWLCMGFREAISDYDLSDIPLEGHPFTWIKSRGTNHVIEERLDRAMTNLSWLGLFPQIVDRVARCANKLQGWGRRKRTKFKEEIDARVREMELLRGNQGETDSRRYQELYDRHAILVIQEEGYWKQRAKMHWLKEGDLNTRFFHMSATVRSKKKKLSKLIDDGGTEVHTQDGLCGVAKKYFDSLFKARDGDHEPVLNLIQQRVTEEDNNFLIAPITKDEINMHCSKCILTSHRALMGSIRPFIRGSGSNVEQSAFVEGRSILDNALIVIEVIHALKRKTKGRRGELALKIDISKAYDKVDWGFLRGVLSRMGFCVQWIDWMMMCVSSVNYAMLMNFDRVGPITPERDDCFLFCMANFTEVNQLLRILHTYEQASGQEINLSKSEVFISRNLSHADKEDLSGILGVRHVLGRALSKAGKEVMIKSVLQAIPSYVMRGSNNGRGIHWLAWERLACPKAKGGLGFCNFQAFNMAMVAKQVWHIVQNPDSMVAKVIKARWSIGGGDKINIMKDPWLRGSDERWVPSPQEEGVYQLFVNDLLLDNYKAWDIAKI</sequence>
<protein>
    <submittedName>
        <fullName evidence="4">Ribonuclease H</fullName>
    </submittedName>
</protein>
<accession>A0A2K3MP39</accession>
<feature type="region of interest" description="Disordered" evidence="1">
    <location>
        <begin position="237"/>
        <end position="277"/>
    </location>
</feature>
<proteinExistence type="predicted"/>
<evidence type="ECO:0000259" key="3">
    <source>
        <dbReference type="Pfam" id="PF14392"/>
    </source>
</evidence>
<feature type="domain" description="DUF4283" evidence="2">
    <location>
        <begin position="29"/>
        <end position="106"/>
    </location>
</feature>
<dbReference type="Gene3D" id="3.60.10.10">
    <property type="entry name" value="Endonuclease/exonuclease/phosphatase"/>
    <property type="match status" value="1"/>
</dbReference>
<dbReference type="EMBL" id="ASHM01010686">
    <property type="protein sequence ID" value="PNX92542.1"/>
    <property type="molecule type" value="Genomic_DNA"/>
</dbReference>
<evidence type="ECO:0000313" key="4">
    <source>
        <dbReference type="EMBL" id="PNX92542.1"/>
    </source>
</evidence>
<dbReference type="Pfam" id="PF14111">
    <property type="entry name" value="DUF4283"/>
    <property type="match status" value="1"/>
</dbReference>
<feature type="compositionally biased region" description="Basic and acidic residues" evidence="1">
    <location>
        <begin position="254"/>
        <end position="269"/>
    </location>
</feature>
<evidence type="ECO:0000313" key="5">
    <source>
        <dbReference type="Proteomes" id="UP000236291"/>
    </source>
</evidence>
<dbReference type="InterPro" id="IPR036691">
    <property type="entry name" value="Endo/exonu/phosph_ase_sf"/>
</dbReference>
<dbReference type="Pfam" id="PF14392">
    <property type="entry name" value="zf-CCHC_4"/>
    <property type="match status" value="1"/>
</dbReference>